<organism evidence="3 5">
    <name type="scientific">Bacteroides uniformis</name>
    <dbReference type="NCBI Taxonomy" id="820"/>
    <lineage>
        <taxon>Bacteria</taxon>
        <taxon>Pseudomonadati</taxon>
        <taxon>Bacteroidota</taxon>
        <taxon>Bacteroidia</taxon>
        <taxon>Bacteroidales</taxon>
        <taxon>Bacteroidaceae</taxon>
        <taxon>Bacteroides</taxon>
    </lineage>
</organism>
<dbReference type="EMBL" id="CZAO01000014">
    <property type="protein sequence ID" value="CUQ01849.1"/>
    <property type="molecule type" value="Genomic_DNA"/>
</dbReference>
<dbReference type="Proteomes" id="UP000433928">
    <property type="component" value="Unassembled WGS sequence"/>
</dbReference>
<reference evidence="2 6" key="3">
    <citation type="journal article" date="2019" name="Nat. Med.">
        <title>A library of human gut bacterial isolates paired with longitudinal multiomics data enables mechanistic microbiome research.</title>
        <authorList>
            <person name="Poyet M."/>
            <person name="Groussin M."/>
            <person name="Gibbons S.M."/>
            <person name="Avila-Pacheco J."/>
            <person name="Jiang X."/>
            <person name="Kearney S.M."/>
            <person name="Perrotta A.R."/>
            <person name="Berdy B."/>
            <person name="Zhao S."/>
            <person name="Lieberman T.D."/>
            <person name="Swanson P.K."/>
            <person name="Smith M."/>
            <person name="Roesemann S."/>
            <person name="Alexander J.E."/>
            <person name="Rich S.A."/>
            <person name="Livny J."/>
            <person name="Vlamakis H."/>
            <person name="Clish C."/>
            <person name="Bullock K."/>
            <person name="Deik A."/>
            <person name="Scott J."/>
            <person name="Pierce K.A."/>
            <person name="Xavier R.J."/>
            <person name="Alm E.J."/>
        </authorList>
    </citation>
    <scope>NUCLEOTIDE SEQUENCE [LARGE SCALE GENOMIC DNA]</scope>
    <source>
        <strain evidence="2 6">BIOML-A27</strain>
    </source>
</reference>
<reference evidence="1 4" key="1">
    <citation type="submission" date="2015-09" db="EMBL/GenBank/DDBJ databases">
        <authorList>
            <consortium name="Pathogen Informatics"/>
        </authorList>
    </citation>
    <scope>NUCLEOTIDE SEQUENCE [LARGE SCALE GENOMIC DNA]</scope>
    <source>
        <strain evidence="1 4">2789STDY5834898</strain>
    </source>
</reference>
<dbReference type="Proteomes" id="UP000284022">
    <property type="component" value="Unassembled WGS sequence"/>
</dbReference>
<evidence type="ECO:0000313" key="4">
    <source>
        <dbReference type="Proteomes" id="UP000095766"/>
    </source>
</evidence>
<name>A0A174JSU8_BACUN</name>
<dbReference type="Pfam" id="PF19637">
    <property type="entry name" value="DUF6140"/>
    <property type="match status" value="1"/>
</dbReference>
<protein>
    <submittedName>
        <fullName evidence="3">Uncharacterized protein</fullName>
    </submittedName>
</protein>
<dbReference type="Proteomes" id="UP000095766">
    <property type="component" value="Unassembled WGS sequence"/>
</dbReference>
<evidence type="ECO:0000313" key="1">
    <source>
        <dbReference type="EMBL" id="CUQ01849.1"/>
    </source>
</evidence>
<dbReference type="RefSeq" id="WP_005829718.1">
    <property type="nucleotide sequence ID" value="NZ_BQNO01000001.1"/>
</dbReference>
<dbReference type="EMBL" id="WCUG01000003">
    <property type="protein sequence ID" value="KAB4172233.1"/>
    <property type="molecule type" value="Genomic_DNA"/>
</dbReference>
<dbReference type="AlphaFoldDB" id="A0A174JSU8"/>
<dbReference type="EMBL" id="QRXV01000001">
    <property type="protein sequence ID" value="RGU41229.1"/>
    <property type="molecule type" value="Genomic_DNA"/>
</dbReference>
<proteinExistence type="predicted"/>
<evidence type="ECO:0000313" key="2">
    <source>
        <dbReference type="EMBL" id="KAB4172233.1"/>
    </source>
</evidence>
<evidence type="ECO:0000313" key="5">
    <source>
        <dbReference type="Proteomes" id="UP000284022"/>
    </source>
</evidence>
<dbReference type="InterPro" id="IPR046138">
    <property type="entry name" value="DUF6140"/>
</dbReference>
<evidence type="ECO:0000313" key="3">
    <source>
        <dbReference type="EMBL" id="RGU41229.1"/>
    </source>
</evidence>
<evidence type="ECO:0000313" key="6">
    <source>
        <dbReference type="Proteomes" id="UP000433928"/>
    </source>
</evidence>
<gene>
    <name evidence="3" type="ORF">DWW83_00585</name>
    <name evidence="1" type="ORF">ERS852510_02935</name>
    <name evidence="2" type="ORF">GAQ59_03030</name>
</gene>
<reference evidence="3 5" key="2">
    <citation type="submission" date="2018-08" db="EMBL/GenBank/DDBJ databases">
        <title>A genome reference for cultivated species of the human gut microbiota.</title>
        <authorList>
            <person name="Zou Y."/>
            <person name="Xue W."/>
            <person name="Luo G."/>
        </authorList>
    </citation>
    <scope>NUCLEOTIDE SEQUENCE [LARGE SCALE GENOMIC DNA]</scope>
    <source>
        <strain evidence="3 5">AF17-20</strain>
    </source>
</reference>
<accession>A0A174JSU8</accession>
<sequence>MSRVFKVKPKRLKKVNGLVLTPEMEVIVTTKINMSDPFSNCAKELKEAYMRLYSFDYEKACCNRGDFDFAALD</sequence>
<dbReference type="GeneID" id="99749613"/>